<dbReference type="AlphaFoldDB" id="A0A2Z6IIU3"/>
<evidence type="ECO:0000313" key="1">
    <source>
        <dbReference type="EMBL" id="BBF63935.1"/>
    </source>
</evidence>
<organism evidence="1 2">
    <name type="scientific">Acidithiobacillus ferridurans</name>
    <dbReference type="NCBI Taxonomy" id="1232575"/>
    <lineage>
        <taxon>Bacteria</taxon>
        <taxon>Pseudomonadati</taxon>
        <taxon>Pseudomonadota</taxon>
        <taxon>Acidithiobacillia</taxon>
        <taxon>Acidithiobacillales</taxon>
        <taxon>Acidithiobacillaceae</taxon>
        <taxon>Acidithiobacillus</taxon>
    </lineage>
</organism>
<accession>A0A2Z6IIU3</accession>
<gene>
    <name evidence="1" type="ORF">AFERRID_01530</name>
</gene>
<dbReference type="EMBL" id="AP018795">
    <property type="protein sequence ID" value="BBF63935.1"/>
    <property type="molecule type" value="Genomic_DNA"/>
</dbReference>
<dbReference type="RefSeq" id="WP_126604173.1">
    <property type="nucleotide sequence ID" value="NZ_AP018795.1"/>
</dbReference>
<name>A0A2Z6IIU3_ACIFI</name>
<sequence>MPSHVAQPAIHPAPHPNFITLTIKLPHDAPIHTINKAMQAFQSEFGHRLIRDDLDFIVPKISRRVGVA</sequence>
<evidence type="ECO:0000313" key="2">
    <source>
        <dbReference type="Proteomes" id="UP000280188"/>
    </source>
</evidence>
<dbReference type="Proteomes" id="UP000280188">
    <property type="component" value="Chromosome"/>
</dbReference>
<reference evidence="1 2" key="1">
    <citation type="journal article" date="2018" name="Microbiol. Resour. Announc.">
        <title>Complete Genome Sequence of Acidithiobacillus ferridurans JCM 18981.</title>
        <authorList>
            <person name="Miyauchi T."/>
            <person name="Kouzuma A."/>
            <person name="Abe T."/>
            <person name="Watanabe K."/>
        </authorList>
    </citation>
    <scope>NUCLEOTIDE SEQUENCE [LARGE SCALE GENOMIC DNA]</scope>
    <source>
        <strain evidence="2">ATCC 33020 / DSM 29468 / JCM 18981 / 11Fe</strain>
    </source>
</reference>
<protein>
    <submittedName>
        <fullName evidence="1">Uncharacterized protein</fullName>
    </submittedName>
</protein>
<dbReference type="KEGG" id="afj:AFERRID_01530"/>
<proteinExistence type="predicted"/>
<keyword evidence="2" id="KW-1185">Reference proteome</keyword>